<sequence>MALFGGFDISASALSANRVRMDVVAGNIANANTTRAEFVNGKWQPYRRKMVEVEPINGGFDSVLKASMNPGGAPPAEGGVRVTSIVGDKTPFKTEYDPSNPDADANGMVSYPNVDMLKEMVDLMEATRAYESNAAAINASKAMATKALEIGKA</sequence>
<protein>
    <recommendedName>
        <fullName evidence="3 6">Flagellar basal-body rod protein FlgC</fullName>
    </recommendedName>
</protein>
<dbReference type="KEGG" id="asoc:CB4_01838"/>
<dbReference type="OrthoDB" id="9794148at2"/>
<evidence type="ECO:0000313" key="10">
    <source>
        <dbReference type="Proteomes" id="UP000217696"/>
    </source>
</evidence>
<evidence type="ECO:0000256" key="6">
    <source>
        <dbReference type="RuleBase" id="RU362062"/>
    </source>
</evidence>
<accession>A0A0U5B093</accession>
<dbReference type="NCBIfam" id="TIGR01395">
    <property type="entry name" value="FlgC"/>
    <property type="match status" value="1"/>
</dbReference>
<keyword evidence="9" id="KW-0966">Cell projection</keyword>
<evidence type="ECO:0000256" key="2">
    <source>
        <dbReference type="ARBA" id="ARBA00009677"/>
    </source>
</evidence>
<feature type="domain" description="Flagellar basal-body/hook protein C-terminal" evidence="8">
    <location>
        <begin position="106"/>
        <end position="149"/>
    </location>
</feature>
<dbReference type="GO" id="GO:0071978">
    <property type="term" value="P:bacterial-type flagellum-dependent swarming motility"/>
    <property type="evidence" value="ECO:0007669"/>
    <property type="project" value="TreeGrafter"/>
</dbReference>
<keyword evidence="9" id="KW-0969">Cilium</keyword>
<name>A0A0U5B093_9BACL</name>
<organism evidence="9 10">
    <name type="scientific">Aneurinibacillus soli</name>
    <dbReference type="NCBI Taxonomy" id="1500254"/>
    <lineage>
        <taxon>Bacteria</taxon>
        <taxon>Bacillati</taxon>
        <taxon>Bacillota</taxon>
        <taxon>Bacilli</taxon>
        <taxon>Bacillales</taxon>
        <taxon>Paenibacillaceae</taxon>
        <taxon>Aneurinibacillus group</taxon>
        <taxon>Aneurinibacillus</taxon>
    </lineage>
</organism>
<evidence type="ECO:0000256" key="3">
    <source>
        <dbReference type="ARBA" id="ARBA00017941"/>
    </source>
</evidence>
<reference evidence="9 10" key="1">
    <citation type="submission" date="2015-12" db="EMBL/GenBank/DDBJ databases">
        <title>Genome sequence of Aneurinibacillus soli.</title>
        <authorList>
            <person name="Lee J.S."/>
            <person name="Lee K.C."/>
            <person name="Kim K.K."/>
            <person name="Lee B.W."/>
        </authorList>
    </citation>
    <scope>NUCLEOTIDE SEQUENCE [LARGE SCALE GENOMIC DNA]</scope>
    <source>
        <strain evidence="9 10">CB4</strain>
    </source>
</reference>
<dbReference type="RefSeq" id="WP_096465177.1">
    <property type="nucleotide sequence ID" value="NZ_AP017312.1"/>
</dbReference>
<dbReference type="InterPro" id="IPR001444">
    <property type="entry name" value="Flag_bb_rod_N"/>
</dbReference>
<dbReference type="InterPro" id="IPR010930">
    <property type="entry name" value="Flg_bb/hook_C_dom"/>
</dbReference>
<dbReference type="InterPro" id="IPR006299">
    <property type="entry name" value="FlgC"/>
</dbReference>
<dbReference type="Pfam" id="PF00460">
    <property type="entry name" value="Flg_bb_rod"/>
    <property type="match status" value="1"/>
</dbReference>
<dbReference type="Proteomes" id="UP000217696">
    <property type="component" value="Chromosome"/>
</dbReference>
<dbReference type="Pfam" id="PF06429">
    <property type="entry name" value="Flg_bbr_C"/>
    <property type="match status" value="1"/>
</dbReference>
<keyword evidence="9" id="KW-0282">Flagellum</keyword>
<dbReference type="EMBL" id="AP017312">
    <property type="protein sequence ID" value="BAU27664.1"/>
    <property type="molecule type" value="Genomic_DNA"/>
</dbReference>
<evidence type="ECO:0000256" key="5">
    <source>
        <dbReference type="ARBA" id="ARBA00025933"/>
    </source>
</evidence>
<gene>
    <name evidence="9" type="primary">flgC</name>
    <name evidence="9" type="ORF">CB4_01838</name>
</gene>
<comment type="subunit">
    <text evidence="5 6">The basal body constitutes a major portion of the flagellar organelle and consists of four rings (L,P,S, and M) mounted on a central rod. The rod consists of about 26 subunits of FlgG in the distal portion, and FlgB, FlgC and FlgF are thought to build up the proximal portion of the rod with about 6 subunits each.</text>
</comment>
<comment type="subcellular location">
    <subcellularLocation>
        <location evidence="1 6">Bacterial flagellum basal body</location>
    </subcellularLocation>
</comment>
<comment type="similarity">
    <text evidence="2">Belongs to the flagella basal body rod proteins family.</text>
</comment>
<keyword evidence="4 6" id="KW-0975">Bacterial flagellum</keyword>
<dbReference type="PANTHER" id="PTHR30435:SF2">
    <property type="entry name" value="FLAGELLAR BASAL-BODY ROD PROTEIN FLGC"/>
    <property type="match status" value="1"/>
</dbReference>
<dbReference type="GO" id="GO:0030694">
    <property type="term" value="C:bacterial-type flagellum basal body, rod"/>
    <property type="evidence" value="ECO:0007669"/>
    <property type="project" value="UniProtKB-UniRule"/>
</dbReference>
<feature type="domain" description="Flagellar basal body rod protein N-terminal" evidence="7">
    <location>
        <begin position="8"/>
        <end position="36"/>
    </location>
</feature>
<keyword evidence="10" id="KW-1185">Reference proteome</keyword>
<proteinExistence type="inferred from homology"/>
<evidence type="ECO:0000256" key="1">
    <source>
        <dbReference type="ARBA" id="ARBA00004117"/>
    </source>
</evidence>
<evidence type="ECO:0000259" key="8">
    <source>
        <dbReference type="Pfam" id="PF06429"/>
    </source>
</evidence>
<evidence type="ECO:0000259" key="7">
    <source>
        <dbReference type="Pfam" id="PF00460"/>
    </source>
</evidence>
<evidence type="ECO:0000313" key="9">
    <source>
        <dbReference type="EMBL" id="BAU27664.1"/>
    </source>
</evidence>
<dbReference type="PANTHER" id="PTHR30435">
    <property type="entry name" value="FLAGELLAR PROTEIN"/>
    <property type="match status" value="1"/>
</dbReference>
<dbReference type="AlphaFoldDB" id="A0A0U5B093"/>
<evidence type="ECO:0000256" key="4">
    <source>
        <dbReference type="ARBA" id="ARBA00023143"/>
    </source>
</evidence>